<gene>
    <name evidence="2" type="ORF">EUA07_08170</name>
</gene>
<feature type="transmembrane region" description="Helical" evidence="1">
    <location>
        <begin position="21"/>
        <end position="45"/>
    </location>
</feature>
<keyword evidence="1" id="KW-0472">Membrane</keyword>
<keyword evidence="3" id="KW-1185">Reference proteome</keyword>
<dbReference type="OrthoDB" id="4773972at2"/>
<feature type="transmembrane region" description="Helical" evidence="1">
    <location>
        <begin position="164"/>
        <end position="186"/>
    </location>
</feature>
<reference evidence="2 3" key="1">
    <citation type="submission" date="2019-01" db="EMBL/GenBank/DDBJ databases">
        <title>Novel species of Nocardioides.</title>
        <authorList>
            <person name="Liu Q."/>
            <person name="Xin Y.-H."/>
        </authorList>
    </citation>
    <scope>NUCLEOTIDE SEQUENCE [LARGE SCALE GENOMIC DNA]</scope>
    <source>
        <strain evidence="2 3">CGMCC 4.6875</strain>
    </source>
</reference>
<name>A0A4Q2SDB2_9ACTN</name>
<evidence type="ECO:0000313" key="2">
    <source>
        <dbReference type="EMBL" id="RYC02711.1"/>
    </source>
</evidence>
<keyword evidence="1" id="KW-0812">Transmembrane</keyword>
<keyword evidence="1" id="KW-1133">Transmembrane helix</keyword>
<evidence type="ECO:0000313" key="3">
    <source>
        <dbReference type="Proteomes" id="UP000293291"/>
    </source>
</evidence>
<evidence type="ECO:0000256" key="1">
    <source>
        <dbReference type="SAM" id="Phobius"/>
    </source>
</evidence>
<sequence length="192" mass="20465">MHEDTSRSSGGVAVRERRTAVPWAATMVVVGLALVIATLAVTSFVGQRWWWEPEVAVPRDGAAHRVSVEGAGEAYAIWGDRSLIDPVCTLAGDDGAPIEVIPVPRDERVFLEEPWVAQPEASSTFTAPADGVVVATCADVDATPVQELHLAPIHPRIYYDAIQYGPLLLGLLLLVGGIGLAVVTAIRRPARS</sequence>
<proteinExistence type="predicted"/>
<organism evidence="2 3">
    <name type="scientific">Nocardioides ganghwensis</name>
    <dbReference type="NCBI Taxonomy" id="252230"/>
    <lineage>
        <taxon>Bacteria</taxon>
        <taxon>Bacillati</taxon>
        <taxon>Actinomycetota</taxon>
        <taxon>Actinomycetes</taxon>
        <taxon>Propionibacteriales</taxon>
        <taxon>Nocardioidaceae</taxon>
        <taxon>Nocardioides</taxon>
    </lineage>
</organism>
<protein>
    <submittedName>
        <fullName evidence="2">Uncharacterized protein</fullName>
    </submittedName>
</protein>
<comment type="caution">
    <text evidence="2">The sequence shown here is derived from an EMBL/GenBank/DDBJ whole genome shotgun (WGS) entry which is preliminary data.</text>
</comment>
<dbReference type="AlphaFoldDB" id="A0A4Q2SDB2"/>
<accession>A0A4Q2SDB2</accession>
<dbReference type="Proteomes" id="UP000293291">
    <property type="component" value="Unassembled WGS sequence"/>
</dbReference>
<dbReference type="RefSeq" id="WP_129454644.1">
    <property type="nucleotide sequence ID" value="NZ_JACXYX010000012.1"/>
</dbReference>
<dbReference type="EMBL" id="SDWU01000008">
    <property type="protein sequence ID" value="RYC02711.1"/>
    <property type="molecule type" value="Genomic_DNA"/>
</dbReference>